<keyword evidence="2" id="KW-1185">Reference proteome</keyword>
<name>K6XSG4_9ALTE</name>
<comment type="caution">
    <text evidence="1">The sequence shown here is derived from an EMBL/GenBank/DDBJ whole genome shotgun (WGS) entry which is preliminary data.</text>
</comment>
<protein>
    <recommendedName>
        <fullName evidence="3">Co-chaperone DjlA N-terminal domain-containing protein</fullName>
    </recommendedName>
</protein>
<dbReference type="InterPro" id="IPR029024">
    <property type="entry name" value="TerB-like"/>
</dbReference>
<dbReference type="Gene3D" id="1.10.3680.10">
    <property type="entry name" value="TerB-like"/>
    <property type="match status" value="1"/>
</dbReference>
<sequence length="134" mass="15613">MRFTVFIQALDLGQCKDQIQRQALFDIALMFVMIDGIIEEQERTYMQGWLSNLEWSNETDKLDYYFAVEKKVMDAIAMKEVEDYLAHRAALLTDPWMKEQAMQLAEDISHADGNLDDSEKAALDFLLVKLIDKR</sequence>
<dbReference type="Proteomes" id="UP000006334">
    <property type="component" value="Unassembled WGS sequence"/>
</dbReference>
<proteinExistence type="predicted"/>
<evidence type="ECO:0000313" key="2">
    <source>
        <dbReference type="Proteomes" id="UP000006334"/>
    </source>
</evidence>
<gene>
    <name evidence="1" type="ORF">GLIP_1998</name>
</gene>
<dbReference type="AlphaFoldDB" id="K6XSG4"/>
<evidence type="ECO:0000313" key="1">
    <source>
        <dbReference type="EMBL" id="GAC14626.1"/>
    </source>
</evidence>
<accession>K6XSG4</accession>
<reference evidence="1 2" key="1">
    <citation type="journal article" date="2017" name="Antonie Van Leeuwenhoek">
        <title>Rhizobium rhizosphaerae sp. nov., a novel species isolated from rice rhizosphere.</title>
        <authorList>
            <person name="Zhao J.J."/>
            <person name="Zhang J."/>
            <person name="Zhang R.J."/>
            <person name="Zhang C.W."/>
            <person name="Yin H.Q."/>
            <person name="Zhang X.X."/>
        </authorList>
    </citation>
    <scope>NUCLEOTIDE SEQUENCE [LARGE SCALE GENOMIC DNA]</scope>
    <source>
        <strain evidence="1 2">E3</strain>
    </source>
</reference>
<organism evidence="1 2">
    <name type="scientific">Aliiglaciecola lipolytica E3</name>
    <dbReference type="NCBI Taxonomy" id="1127673"/>
    <lineage>
        <taxon>Bacteria</taxon>
        <taxon>Pseudomonadati</taxon>
        <taxon>Pseudomonadota</taxon>
        <taxon>Gammaproteobacteria</taxon>
        <taxon>Alteromonadales</taxon>
        <taxon>Alteromonadaceae</taxon>
        <taxon>Aliiglaciecola</taxon>
    </lineage>
</organism>
<dbReference type="EMBL" id="BAEN01000038">
    <property type="protein sequence ID" value="GAC14626.1"/>
    <property type="molecule type" value="Genomic_DNA"/>
</dbReference>
<dbReference type="OrthoDB" id="6298730at2"/>
<dbReference type="SUPFAM" id="SSF158682">
    <property type="entry name" value="TerB-like"/>
    <property type="match status" value="1"/>
</dbReference>
<dbReference type="eggNOG" id="ENOG5032RB6">
    <property type="taxonomic scope" value="Bacteria"/>
</dbReference>
<evidence type="ECO:0008006" key="3">
    <source>
        <dbReference type="Google" id="ProtNLM"/>
    </source>
</evidence>
<dbReference type="RefSeq" id="WP_008844442.1">
    <property type="nucleotide sequence ID" value="NZ_BAEN01000038.1"/>
</dbReference>